<dbReference type="AlphaFoldDB" id="A0AAW0FI52"/>
<gene>
    <name evidence="2" type="ORF">QCA50_016096</name>
</gene>
<name>A0AAW0FI52_9APHY</name>
<protein>
    <submittedName>
        <fullName evidence="2">Uncharacterized protein</fullName>
    </submittedName>
</protein>
<dbReference type="Proteomes" id="UP001385951">
    <property type="component" value="Unassembled WGS sequence"/>
</dbReference>
<evidence type="ECO:0000256" key="1">
    <source>
        <dbReference type="SAM" id="SignalP"/>
    </source>
</evidence>
<feature type="chain" id="PRO_5043710025" evidence="1">
    <location>
        <begin position="20"/>
        <end position="88"/>
    </location>
</feature>
<keyword evidence="3" id="KW-1185">Reference proteome</keyword>
<dbReference type="EMBL" id="JASBNA010000046">
    <property type="protein sequence ID" value="KAK7680788.1"/>
    <property type="molecule type" value="Genomic_DNA"/>
</dbReference>
<keyword evidence="1" id="KW-0732">Signal</keyword>
<sequence>MVAHISVLILLTACLLACSAPIPFSLLSSKQQGITPRFEFSSGGGFGGGGHGPGGGGFSQFLNVHAFSSSSALALPFQQHTKSGGHRH</sequence>
<evidence type="ECO:0000313" key="2">
    <source>
        <dbReference type="EMBL" id="KAK7680788.1"/>
    </source>
</evidence>
<proteinExistence type="predicted"/>
<comment type="caution">
    <text evidence="2">The sequence shown here is derived from an EMBL/GenBank/DDBJ whole genome shotgun (WGS) entry which is preliminary data.</text>
</comment>
<organism evidence="2 3">
    <name type="scientific">Cerrena zonata</name>
    <dbReference type="NCBI Taxonomy" id="2478898"/>
    <lineage>
        <taxon>Eukaryota</taxon>
        <taxon>Fungi</taxon>
        <taxon>Dikarya</taxon>
        <taxon>Basidiomycota</taxon>
        <taxon>Agaricomycotina</taxon>
        <taxon>Agaricomycetes</taxon>
        <taxon>Polyporales</taxon>
        <taxon>Cerrenaceae</taxon>
        <taxon>Cerrena</taxon>
    </lineage>
</organism>
<accession>A0AAW0FI52</accession>
<evidence type="ECO:0000313" key="3">
    <source>
        <dbReference type="Proteomes" id="UP001385951"/>
    </source>
</evidence>
<reference evidence="2 3" key="1">
    <citation type="submission" date="2022-09" db="EMBL/GenBank/DDBJ databases">
        <authorList>
            <person name="Palmer J.M."/>
        </authorList>
    </citation>
    <scope>NUCLEOTIDE SEQUENCE [LARGE SCALE GENOMIC DNA]</scope>
    <source>
        <strain evidence="2 3">DSM 7382</strain>
    </source>
</reference>
<feature type="signal peptide" evidence="1">
    <location>
        <begin position="1"/>
        <end position="19"/>
    </location>
</feature>